<reference evidence="1" key="2">
    <citation type="submission" date="2025-09" db="UniProtKB">
        <authorList>
            <consortium name="Ensembl"/>
        </authorList>
    </citation>
    <scope>IDENTIFICATION</scope>
</reference>
<dbReference type="AlphaFoldDB" id="A0A8D0F2S0"/>
<protein>
    <submittedName>
        <fullName evidence="1">Uncharacterized protein</fullName>
    </submittedName>
</protein>
<sequence>VIKRDNQGHSYCAARDEILGLVQDGLEWKHLLRMFSLIRKESQRFEDDQVPPYFQP</sequence>
<organism evidence="1 2">
    <name type="scientific">Strix occidentalis caurina</name>
    <name type="common">northern spotted owl</name>
    <dbReference type="NCBI Taxonomy" id="311401"/>
    <lineage>
        <taxon>Eukaryota</taxon>
        <taxon>Metazoa</taxon>
        <taxon>Chordata</taxon>
        <taxon>Craniata</taxon>
        <taxon>Vertebrata</taxon>
        <taxon>Euteleostomi</taxon>
        <taxon>Archelosauria</taxon>
        <taxon>Archosauria</taxon>
        <taxon>Dinosauria</taxon>
        <taxon>Saurischia</taxon>
        <taxon>Theropoda</taxon>
        <taxon>Coelurosauria</taxon>
        <taxon>Aves</taxon>
        <taxon>Neognathae</taxon>
        <taxon>Neoaves</taxon>
        <taxon>Telluraves</taxon>
        <taxon>Strigiformes</taxon>
        <taxon>Strigidae</taxon>
        <taxon>Strix</taxon>
    </lineage>
</organism>
<evidence type="ECO:0000313" key="1">
    <source>
        <dbReference type="Ensembl" id="ENSSOCP00000010500.1"/>
    </source>
</evidence>
<keyword evidence="2" id="KW-1185">Reference proteome</keyword>
<dbReference type="Proteomes" id="UP000694551">
    <property type="component" value="Unplaced"/>
</dbReference>
<dbReference type="Ensembl" id="ENSSOCT00000010784.1">
    <property type="protein sequence ID" value="ENSSOCP00000010500.1"/>
    <property type="gene ID" value="ENSSOCG00000008011.1"/>
</dbReference>
<accession>A0A8D0F2S0</accession>
<proteinExistence type="predicted"/>
<name>A0A8D0F2S0_STROC</name>
<reference evidence="1" key="1">
    <citation type="submission" date="2025-08" db="UniProtKB">
        <authorList>
            <consortium name="Ensembl"/>
        </authorList>
    </citation>
    <scope>IDENTIFICATION</scope>
</reference>
<evidence type="ECO:0000313" key="2">
    <source>
        <dbReference type="Proteomes" id="UP000694551"/>
    </source>
</evidence>